<evidence type="ECO:0000256" key="4">
    <source>
        <dbReference type="ARBA" id="ARBA00025740"/>
    </source>
</evidence>
<protein>
    <recommendedName>
        <fullName evidence="7">WD repeat domain phosphoinositide-interacting protein 4</fullName>
    </recommendedName>
</protein>
<dbReference type="EMBL" id="JBDJPC010000003">
    <property type="protein sequence ID" value="KAL1509504.1"/>
    <property type="molecule type" value="Genomic_DNA"/>
</dbReference>
<dbReference type="Pfam" id="PF21032">
    <property type="entry name" value="PROPPIN"/>
    <property type="match status" value="1"/>
</dbReference>
<name>A0ABD1F2N1_HYPHA</name>
<dbReference type="InterPro" id="IPR048720">
    <property type="entry name" value="PROPPIN"/>
</dbReference>
<gene>
    <name evidence="5" type="ORF">ABEB36_004223</name>
</gene>
<organism evidence="5 6">
    <name type="scientific">Hypothenemus hampei</name>
    <name type="common">Coffee berry borer</name>
    <dbReference type="NCBI Taxonomy" id="57062"/>
    <lineage>
        <taxon>Eukaryota</taxon>
        <taxon>Metazoa</taxon>
        <taxon>Ecdysozoa</taxon>
        <taxon>Arthropoda</taxon>
        <taxon>Hexapoda</taxon>
        <taxon>Insecta</taxon>
        <taxon>Pterygota</taxon>
        <taxon>Neoptera</taxon>
        <taxon>Endopterygota</taxon>
        <taxon>Coleoptera</taxon>
        <taxon>Polyphaga</taxon>
        <taxon>Cucujiformia</taxon>
        <taxon>Curculionidae</taxon>
        <taxon>Scolytinae</taxon>
        <taxon>Hypothenemus</taxon>
    </lineage>
</organism>
<dbReference type="InterPro" id="IPR001680">
    <property type="entry name" value="WD40_rpt"/>
</dbReference>
<evidence type="ECO:0000256" key="3">
    <source>
        <dbReference type="ARBA" id="ARBA00023006"/>
    </source>
</evidence>
<dbReference type="SMART" id="SM00320">
    <property type="entry name" value="WD40"/>
    <property type="match status" value="3"/>
</dbReference>
<evidence type="ECO:0000256" key="1">
    <source>
        <dbReference type="ARBA" id="ARBA00022574"/>
    </source>
</evidence>
<keyword evidence="6" id="KW-1185">Reference proteome</keyword>
<reference evidence="5 6" key="1">
    <citation type="submission" date="2024-05" db="EMBL/GenBank/DDBJ databases">
        <title>Genetic variation in Jamaican populations of the coffee berry borer (Hypothenemus hampei).</title>
        <authorList>
            <person name="Errbii M."/>
            <person name="Myrie A."/>
        </authorList>
    </citation>
    <scope>NUCLEOTIDE SEQUENCE [LARGE SCALE GENOMIC DNA]</scope>
    <source>
        <strain evidence="5">JA-Hopewell-2020-01-JO</strain>
        <tissue evidence="5">Whole body</tissue>
    </source>
</reference>
<sequence length="347" mass="38669">MSEKILGLRFNQDHGCFTASMESGVRIYNIEPLVEKARYDVETVGSIASCEMLFRSNILAMVPGGPHCKNPENILQIIDDTQKKIAMQIKFASEVKSVRLRRDKLIVVLLKKIHVFSFLHPTEELFFLRTRNNPHGLCEVSPLQSSHKQILVFPGQKIGSIEIVDLSNATKGYSIAPVYITAHQNELSCLAVNQQGTRIASASENGTLIRVWDTFSRNKLVELRRGADPAIIHCLNFSLDSEFLCCSSDKGTVHIFAIKNTHLNRRMSSLPPAIRGTLGKYGDSQWSLATFTVPAESVTICAFGPNNSIYAVCFDGTFYKYAFSVEGICNGEAYDVFLDVDDDNDNF</sequence>
<dbReference type="Gene3D" id="2.130.10.10">
    <property type="entry name" value="YVTN repeat-like/Quinoprotein amine dehydrogenase"/>
    <property type="match status" value="1"/>
</dbReference>
<evidence type="ECO:0008006" key="7">
    <source>
        <dbReference type="Google" id="ProtNLM"/>
    </source>
</evidence>
<dbReference type="AlphaFoldDB" id="A0ABD1F2N1"/>
<comment type="similarity">
    <text evidence="4">Belongs to the WD repeat PROPPIN family.</text>
</comment>
<dbReference type="InterPro" id="IPR036322">
    <property type="entry name" value="WD40_repeat_dom_sf"/>
</dbReference>
<dbReference type="InterPro" id="IPR015943">
    <property type="entry name" value="WD40/YVTN_repeat-like_dom_sf"/>
</dbReference>
<keyword evidence="1" id="KW-0853">WD repeat</keyword>
<accession>A0ABD1F2N1</accession>
<keyword evidence="3" id="KW-0072">Autophagy</keyword>
<dbReference type="SUPFAM" id="SSF50978">
    <property type="entry name" value="WD40 repeat-like"/>
    <property type="match status" value="1"/>
</dbReference>
<dbReference type="PANTHER" id="PTHR11227">
    <property type="entry name" value="WD-REPEAT PROTEIN INTERACTING WITH PHOSPHOINOSIDES WIPI -RELATED"/>
    <property type="match status" value="1"/>
</dbReference>
<keyword evidence="2" id="KW-0677">Repeat</keyword>
<evidence type="ECO:0000313" key="6">
    <source>
        <dbReference type="Proteomes" id="UP001566132"/>
    </source>
</evidence>
<dbReference type="GO" id="GO:0005737">
    <property type="term" value="C:cytoplasm"/>
    <property type="evidence" value="ECO:0007669"/>
    <property type="project" value="UniProtKB-ARBA"/>
</dbReference>
<proteinExistence type="inferred from homology"/>
<evidence type="ECO:0000313" key="5">
    <source>
        <dbReference type="EMBL" id="KAL1509504.1"/>
    </source>
</evidence>
<dbReference type="GO" id="GO:0006914">
    <property type="term" value="P:autophagy"/>
    <property type="evidence" value="ECO:0007669"/>
    <property type="project" value="UniProtKB-KW"/>
</dbReference>
<evidence type="ECO:0000256" key="2">
    <source>
        <dbReference type="ARBA" id="ARBA00022737"/>
    </source>
</evidence>
<comment type="caution">
    <text evidence="5">The sequence shown here is derived from an EMBL/GenBank/DDBJ whole genome shotgun (WGS) entry which is preliminary data.</text>
</comment>
<dbReference type="Proteomes" id="UP001566132">
    <property type="component" value="Unassembled WGS sequence"/>
</dbReference>